<dbReference type="InterPro" id="IPR036250">
    <property type="entry name" value="AcylCo_DH-like_C"/>
</dbReference>
<dbReference type="InterPro" id="IPR037069">
    <property type="entry name" value="AcylCoA_DH/ox_N_sf"/>
</dbReference>
<evidence type="ECO:0000256" key="5">
    <source>
        <dbReference type="ARBA" id="ARBA00023002"/>
    </source>
</evidence>
<feature type="domain" description="Acyl-CoA dehydrogenase/oxidase N-terminal" evidence="9">
    <location>
        <begin position="1"/>
        <end position="109"/>
    </location>
</feature>
<dbReference type="Pfam" id="PF02770">
    <property type="entry name" value="Acyl-CoA_dh_M"/>
    <property type="match status" value="1"/>
</dbReference>
<gene>
    <name evidence="10" type="ORF">GCM10017044_01150</name>
</gene>
<evidence type="ECO:0000259" key="8">
    <source>
        <dbReference type="Pfam" id="PF02770"/>
    </source>
</evidence>
<evidence type="ECO:0000256" key="1">
    <source>
        <dbReference type="ARBA" id="ARBA00001974"/>
    </source>
</evidence>
<dbReference type="EMBL" id="BNCI01000001">
    <property type="protein sequence ID" value="GHF11202.1"/>
    <property type="molecule type" value="Genomic_DNA"/>
</dbReference>
<dbReference type="InterPro" id="IPR013786">
    <property type="entry name" value="AcylCoA_DH/ox_N"/>
</dbReference>
<feature type="domain" description="Acyl-CoA dehydrogenase/oxidase C-terminal" evidence="7">
    <location>
        <begin position="220"/>
        <end position="368"/>
    </location>
</feature>
<evidence type="ECO:0000256" key="6">
    <source>
        <dbReference type="RuleBase" id="RU362125"/>
    </source>
</evidence>
<evidence type="ECO:0000256" key="2">
    <source>
        <dbReference type="ARBA" id="ARBA00009347"/>
    </source>
</evidence>
<keyword evidence="5 6" id="KW-0560">Oxidoreductase</keyword>
<dbReference type="SUPFAM" id="SSF56645">
    <property type="entry name" value="Acyl-CoA dehydrogenase NM domain-like"/>
    <property type="match status" value="1"/>
</dbReference>
<keyword evidence="3 6" id="KW-0285">Flavoprotein</keyword>
<dbReference type="InterPro" id="IPR006089">
    <property type="entry name" value="Acyl-CoA_DH_CS"/>
</dbReference>
<comment type="similarity">
    <text evidence="2 6">Belongs to the acyl-CoA dehydrogenase family.</text>
</comment>
<dbReference type="FunFam" id="2.40.110.10:FF:000002">
    <property type="entry name" value="Acyl-CoA dehydrogenase fadE12"/>
    <property type="match status" value="1"/>
</dbReference>
<dbReference type="AlphaFoldDB" id="A0A919AJ63"/>
<evidence type="ECO:0000313" key="10">
    <source>
        <dbReference type="EMBL" id="GHF11202.1"/>
    </source>
</evidence>
<dbReference type="InterPro" id="IPR046373">
    <property type="entry name" value="Acyl-CoA_Oxase/DH_mid-dom_sf"/>
</dbReference>
<organism evidence="10 11">
    <name type="scientific">Kordiimonas sediminis</name>
    <dbReference type="NCBI Taxonomy" id="1735581"/>
    <lineage>
        <taxon>Bacteria</taxon>
        <taxon>Pseudomonadati</taxon>
        <taxon>Pseudomonadota</taxon>
        <taxon>Alphaproteobacteria</taxon>
        <taxon>Kordiimonadales</taxon>
        <taxon>Kordiimonadaceae</taxon>
        <taxon>Kordiimonas</taxon>
    </lineage>
</organism>
<accession>A0A919AJ63</accession>
<dbReference type="PANTHER" id="PTHR43884">
    <property type="entry name" value="ACYL-COA DEHYDROGENASE"/>
    <property type="match status" value="1"/>
</dbReference>
<dbReference type="PANTHER" id="PTHR43884:SF12">
    <property type="entry name" value="ISOVALERYL-COA DEHYDROGENASE, MITOCHONDRIAL-RELATED"/>
    <property type="match status" value="1"/>
</dbReference>
<comment type="caution">
    <text evidence="10">The sequence shown here is derived from an EMBL/GenBank/DDBJ whole genome shotgun (WGS) entry which is preliminary data.</text>
</comment>
<name>A0A919AJ63_9PROT</name>
<dbReference type="Pfam" id="PF02771">
    <property type="entry name" value="Acyl-CoA_dh_N"/>
    <property type="match status" value="1"/>
</dbReference>
<dbReference type="PROSITE" id="PS00073">
    <property type="entry name" value="ACYL_COA_DH_2"/>
    <property type="match status" value="1"/>
</dbReference>
<dbReference type="Gene3D" id="2.40.110.10">
    <property type="entry name" value="Butyryl-CoA Dehydrogenase, subunit A, domain 2"/>
    <property type="match status" value="1"/>
</dbReference>
<comment type="cofactor">
    <cofactor evidence="1 6">
        <name>FAD</name>
        <dbReference type="ChEBI" id="CHEBI:57692"/>
    </cofactor>
</comment>
<dbReference type="GO" id="GO:0003995">
    <property type="term" value="F:acyl-CoA dehydrogenase activity"/>
    <property type="evidence" value="ECO:0007669"/>
    <property type="project" value="InterPro"/>
</dbReference>
<dbReference type="SUPFAM" id="SSF47203">
    <property type="entry name" value="Acyl-CoA dehydrogenase C-terminal domain-like"/>
    <property type="match status" value="1"/>
</dbReference>
<reference evidence="10" key="1">
    <citation type="journal article" date="2014" name="Int. J. Syst. Evol. Microbiol.">
        <title>Complete genome sequence of Corynebacterium casei LMG S-19264T (=DSM 44701T), isolated from a smear-ripened cheese.</title>
        <authorList>
            <consortium name="US DOE Joint Genome Institute (JGI-PGF)"/>
            <person name="Walter F."/>
            <person name="Albersmeier A."/>
            <person name="Kalinowski J."/>
            <person name="Ruckert C."/>
        </authorList>
    </citation>
    <scope>NUCLEOTIDE SEQUENCE</scope>
    <source>
        <strain evidence="10">KCTC 42590</strain>
    </source>
</reference>
<reference evidence="10" key="2">
    <citation type="submission" date="2020-09" db="EMBL/GenBank/DDBJ databases">
        <authorList>
            <person name="Sun Q."/>
            <person name="Kim S."/>
        </authorList>
    </citation>
    <scope>NUCLEOTIDE SEQUENCE</scope>
    <source>
        <strain evidence="10">KCTC 42590</strain>
    </source>
</reference>
<dbReference type="GO" id="GO:0050660">
    <property type="term" value="F:flavin adenine dinucleotide binding"/>
    <property type="evidence" value="ECO:0007669"/>
    <property type="project" value="InterPro"/>
</dbReference>
<dbReference type="InterPro" id="IPR009075">
    <property type="entry name" value="AcylCo_DH/oxidase_C"/>
</dbReference>
<sequence length="371" mass="40331">MFRDMTIKVIEKEILPFYEAWEEAGLVDRQLWNTLGEAGILGANLLEEYGGSGAPAEVTQMIVEEMSRLNCGGFASSYNIHSNIVMPYLMNLGTDAQKAAWLPKMGTGEVVGALAMTEPGAGSDVANIRTSAVRDGDEWVLNGSKIFITNGLHADLVLVAAKTDRNAGAKGISLMLVDTSLPGFSRGGAIHKIGQNASDTCELFFENVRLPADSVLGTEGMGFIHMMNELPRERLGCAALALGACDGALAETIAYVTERKAFGAKVASFQNTRFKLADMKSKVELARAYYNQCKAAYDKDEMTAEMAAILKYTSTEIQCEVVNECLQLFGGYGYTKEYAISRYYLDARVQTIYAGTSEIMKEVIARSMVGR</sequence>
<dbReference type="Gene3D" id="1.20.140.10">
    <property type="entry name" value="Butyryl-CoA Dehydrogenase, subunit A, domain 3"/>
    <property type="match status" value="1"/>
</dbReference>
<dbReference type="Proteomes" id="UP000630923">
    <property type="component" value="Unassembled WGS sequence"/>
</dbReference>
<protein>
    <submittedName>
        <fullName evidence="10">Acyl-CoA dehydrogenase</fullName>
    </submittedName>
</protein>
<keyword evidence="4 6" id="KW-0274">FAD</keyword>
<proteinExistence type="inferred from homology"/>
<evidence type="ECO:0000259" key="9">
    <source>
        <dbReference type="Pfam" id="PF02771"/>
    </source>
</evidence>
<feature type="domain" description="Acyl-CoA oxidase/dehydrogenase middle" evidence="8">
    <location>
        <begin position="113"/>
        <end position="208"/>
    </location>
</feature>
<evidence type="ECO:0000313" key="11">
    <source>
        <dbReference type="Proteomes" id="UP000630923"/>
    </source>
</evidence>
<dbReference type="InterPro" id="IPR009100">
    <property type="entry name" value="AcylCoA_DH/oxidase_NM_dom_sf"/>
</dbReference>
<dbReference type="Pfam" id="PF00441">
    <property type="entry name" value="Acyl-CoA_dh_1"/>
    <property type="match status" value="1"/>
</dbReference>
<dbReference type="PIRSF" id="PIRSF016578">
    <property type="entry name" value="HsaA"/>
    <property type="match status" value="1"/>
</dbReference>
<evidence type="ECO:0000256" key="3">
    <source>
        <dbReference type="ARBA" id="ARBA00022630"/>
    </source>
</evidence>
<evidence type="ECO:0000259" key="7">
    <source>
        <dbReference type="Pfam" id="PF00441"/>
    </source>
</evidence>
<keyword evidence="11" id="KW-1185">Reference proteome</keyword>
<dbReference type="FunFam" id="1.20.140.10:FF:000001">
    <property type="entry name" value="Acyl-CoA dehydrogenase"/>
    <property type="match status" value="1"/>
</dbReference>
<dbReference type="InterPro" id="IPR006091">
    <property type="entry name" value="Acyl-CoA_Oxase/DH_mid-dom"/>
</dbReference>
<evidence type="ECO:0000256" key="4">
    <source>
        <dbReference type="ARBA" id="ARBA00022827"/>
    </source>
</evidence>
<dbReference type="Gene3D" id="1.10.540.10">
    <property type="entry name" value="Acyl-CoA dehydrogenase/oxidase, N-terminal domain"/>
    <property type="match status" value="1"/>
</dbReference>